<dbReference type="RefSeq" id="WP_276269429.1">
    <property type="nucleotide sequence ID" value="NZ_JARJLM010000714.1"/>
</dbReference>
<sequence length="115" mass="12182">MQDSSSTNSGVLAARAASGSGEAWVEAHLTPSGWTYGSYKDADAGPVLVPAPSESVLTVRRHYIVSGAAAPKRLSEVRTTRADSAREIIRLLEAFGEPHFNIRTPHVPRTPGGSL</sequence>
<accession>A0ABT6B5E3</accession>
<dbReference type="Proteomes" id="UP001216674">
    <property type="component" value="Unassembled WGS sequence"/>
</dbReference>
<organism evidence="1 2">
    <name type="scientific">Cupriavidus basilensis</name>
    <dbReference type="NCBI Taxonomy" id="68895"/>
    <lineage>
        <taxon>Bacteria</taxon>
        <taxon>Pseudomonadati</taxon>
        <taxon>Pseudomonadota</taxon>
        <taxon>Betaproteobacteria</taxon>
        <taxon>Burkholderiales</taxon>
        <taxon>Burkholderiaceae</taxon>
        <taxon>Cupriavidus</taxon>
    </lineage>
</organism>
<proteinExistence type="predicted"/>
<protein>
    <submittedName>
        <fullName evidence="1">Uncharacterized protein</fullName>
    </submittedName>
</protein>
<dbReference type="EMBL" id="JARJLM010000714">
    <property type="protein sequence ID" value="MDF3839833.1"/>
    <property type="molecule type" value="Genomic_DNA"/>
</dbReference>
<name>A0ABT6B5E3_9BURK</name>
<evidence type="ECO:0000313" key="1">
    <source>
        <dbReference type="EMBL" id="MDF3839833.1"/>
    </source>
</evidence>
<comment type="caution">
    <text evidence="1">The sequence shown here is derived from an EMBL/GenBank/DDBJ whole genome shotgun (WGS) entry which is preliminary data.</text>
</comment>
<gene>
    <name evidence="1" type="ORF">P3W85_43895</name>
</gene>
<evidence type="ECO:0000313" key="2">
    <source>
        <dbReference type="Proteomes" id="UP001216674"/>
    </source>
</evidence>
<reference evidence="1 2" key="1">
    <citation type="submission" date="2023-03" db="EMBL/GenBank/DDBJ databases">
        <title>Draft assemblies of triclosan tolerant bacteria isolated from returned activated sludge.</title>
        <authorList>
            <person name="Van Hamelsveld S."/>
        </authorList>
    </citation>
    <scope>NUCLEOTIDE SEQUENCE [LARGE SCALE GENOMIC DNA]</scope>
    <source>
        <strain evidence="1 2">GW210010_S58</strain>
    </source>
</reference>
<keyword evidence="2" id="KW-1185">Reference proteome</keyword>